<evidence type="ECO:0000259" key="4">
    <source>
        <dbReference type="PROSITE" id="PS51077"/>
    </source>
</evidence>
<organism evidence="6 7">
    <name type="scientific">Sporosarcina soli</name>
    <dbReference type="NCBI Taxonomy" id="334736"/>
    <lineage>
        <taxon>Bacteria</taxon>
        <taxon>Bacillati</taxon>
        <taxon>Bacillota</taxon>
        <taxon>Bacilli</taxon>
        <taxon>Bacillales</taxon>
        <taxon>Caryophanaceae</taxon>
        <taxon>Sporosarcina</taxon>
    </lineage>
</organism>
<dbReference type="PROSITE" id="PS51078">
    <property type="entry name" value="ICLR_ED"/>
    <property type="match status" value="1"/>
</dbReference>
<evidence type="ECO:0000256" key="3">
    <source>
        <dbReference type="ARBA" id="ARBA00023163"/>
    </source>
</evidence>
<dbReference type="PANTHER" id="PTHR30136">
    <property type="entry name" value="HELIX-TURN-HELIX TRANSCRIPTIONAL REGULATOR, ICLR FAMILY"/>
    <property type="match status" value="1"/>
</dbReference>
<dbReference type="EMBL" id="JBHSNO010000005">
    <property type="protein sequence ID" value="MFC5589336.1"/>
    <property type="molecule type" value="Genomic_DNA"/>
</dbReference>
<evidence type="ECO:0000313" key="7">
    <source>
        <dbReference type="Proteomes" id="UP001596109"/>
    </source>
</evidence>
<sequence length="262" mass="28542">MSSEESKSKGIQSIEVGVDILKKIAEADKPLSITEIANLCDTSKSKLHRYLTSFIRTGMLEKSEDAKYTLGAELIMLGLSASQKLNITDIVAPHLIEVKNRLNETAALAIWGEGGPFFISWEESNRPINIGIKVGSRVGVTQSASGRVFAAYLPSHLTAEQISRELSKNSISEDQLQEYLNTIREKEYSYVISTIVPGISAIAAPIFDHTSQVIAVLTVVGLENSLDISESSEAVKLLKEKTIEISRLLGAPIDTLQRKGLA</sequence>
<dbReference type="SUPFAM" id="SSF55781">
    <property type="entry name" value="GAF domain-like"/>
    <property type="match status" value="1"/>
</dbReference>
<proteinExistence type="predicted"/>
<dbReference type="PANTHER" id="PTHR30136:SF8">
    <property type="entry name" value="TRANSCRIPTIONAL REGULATORY PROTEIN"/>
    <property type="match status" value="1"/>
</dbReference>
<evidence type="ECO:0000313" key="6">
    <source>
        <dbReference type="EMBL" id="MFC5589336.1"/>
    </source>
</evidence>
<keyword evidence="2" id="KW-0238">DNA-binding</keyword>
<dbReference type="InterPro" id="IPR005471">
    <property type="entry name" value="Tscrpt_reg_IclR_N"/>
</dbReference>
<name>A0ABW0TIS7_9BACL</name>
<dbReference type="SUPFAM" id="SSF46785">
    <property type="entry name" value="Winged helix' DNA-binding domain"/>
    <property type="match status" value="1"/>
</dbReference>
<reference evidence="7" key="1">
    <citation type="journal article" date="2019" name="Int. J. Syst. Evol. Microbiol.">
        <title>The Global Catalogue of Microorganisms (GCM) 10K type strain sequencing project: providing services to taxonomists for standard genome sequencing and annotation.</title>
        <authorList>
            <consortium name="The Broad Institute Genomics Platform"/>
            <consortium name="The Broad Institute Genome Sequencing Center for Infectious Disease"/>
            <person name="Wu L."/>
            <person name="Ma J."/>
        </authorList>
    </citation>
    <scope>NUCLEOTIDE SEQUENCE [LARGE SCALE GENOMIC DNA]</scope>
    <source>
        <strain evidence="7">CGMCC 4.1434</strain>
    </source>
</reference>
<evidence type="ECO:0000259" key="5">
    <source>
        <dbReference type="PROSITE" id="PS51078"/>
    </source>
</evidence>
<dbReference type="Gene3D" id="3.30.450.40">
    <property type="match status" value="1"/>
</dbReference>
<gene>
    <name evidence="6" type="ORF">ACFPRA_10585</name>
</gene>
<dbReference type="SMART" id="SM00346">
    <property type="entry name" value="HTH_ICLR"/>
    <property type="match status" value="1"/>
</dbReference>
<dbReference type="RefSeq" id="WP_381433851.1">
    <property type="nucleotide sequence ID" value="NZ_JBHSNO010000005.1"/>
</dbReference>
<dbReference type="InterPro" id="IPR036390">
    <property type="entry name" value="WH_DNA-bd_sf"/>
</dbReference>
<keyword evidence="7" id="KW-1185">Reference proteome</keyword>
<protein>
    <submittedName>
        <fullName evidence="6">IclR family transcriptional regulator</fullName>
    </submittedName>
</protein>
<dbReference type="PROSITE" id="PS51077">
    <property type="entry name" value="HTH_ICLR"/>
    <property type="match status" value="1"/>
</dbReference>
<dbReference type="Gene3D" id="1.10.10.10">
    <property type="entry name" value="Winged helix-like DNA-binding domain superfamily/Winged helix DNA-binding domain"/>
    <property type="match status" value="1"/>
</dbReference>
<dbReference type="Pfam" id="PF01614">
    <property type="entry name" value="IclR_C"/>
    <property type="match status" value="1"/>
</dbReference>
<accession>A0ABW0TIS7</accession>
<dbReference type="InterPro" id="IPR014757">
    <property type="entry name" value="Tscrpt_reg_IclR_C"/>
</dbReference>
<comment type="caution">
    <text evidence="6">The sequence shown here is derived from an EMBL/GenBank/DDBJ whole genome shotgun (WGS) entry which is preliminary data.</text>
</comment>
<dbReference type="InterPro" id="IPR036388">
    <property type="entry name" value="WH-like_DNA-bd_sf"/>
</dbReference>
<feature type="domain" description="HTH iclR-type" evidence="4">
    <location>
        <begin position="11"/>
        <end position="72"/>
    </location>
</feature>
<dbReference type="Proteomes" id="UP001596109">
    <property type="component" value="Unassembled WGS sequence"/>
</dbReference>
<dbReference type="Pfam" id="PF09339">
    <property type="entry name" value="HTH_IclR"/>
    <property type="match status" value="1"/>
</dbReference>
<keyword evidence="1" id="KW-0805">Transcription regulation</keyword>
<feature type="domain" description="IclR-ED" evidence="5">
    <location>
        <begin position="73"/>
        <end position="251"/>
    </location>
</feature>
<dbReference type="InterPro" id="IPR029016">
    <property type="entry name" value="GAF-like_dom_sf"/>
</dbReference>
<evidence type="ECO:0000256" key="2">
    <source>
        <dbReference type="ARBA" id="ARBA00023125"/>
    </source>
</evidence>
<dbReference type="InterPro" id="IPR050707">
    <property type="entry name" value="HTH_MetabolicPath_Reg"/>
</dbReference>
<evidence type="ECO:0000256" key="1">
    <source>
        <dbReference type="ARBA" id="ARBA00023015"/>
    </source>
</evidence>
<keyword evidence="3" id="KW-0804">Transcription</keyword>